<dbReference type="InterPro" id="IPR037185">
    <property type="entry name" value="EmrE-like"/>
</dbReference>
<keyword evidence="1" id="KW-0812">Transmembrane</keyword>
<dbReference type="RefSeq" id="WP_108634280.1">
    <property type="nucleotide sequence ID" value="NZ_DAMCKI010000010.1"/>
</dbReference>
<feature type="transmembrane region" description="Helical" evidence="1">
    <location>
        <begin position="32"/>
        <end position="53"/>
    </location>
</feature>
<organism evidence="2 3">
    <name type="scientific">Sphingobacterium athyrii</name>
    <dbReference type="NCBI Taxonomy" id="2152717"/>
    <lineage>
        <taxon>Bacteria</taxon>
        <taxon>Pseudomonadati</taxon>
        <taxon>Bacteroidota</taxon>
        <taxon>Sphingobacteriia</taxon>
        <taxon>Sphingobacteriales</taxon>
        <taxon>Sphingobacteriaceae</taxon>
        <taxon>Sphingobacterium</taxon>
    </lineage>
</organism>
<evidence type="ECO:0000313" key="3">
    <source>
        <dbReference type="Proteomes" id="UP000250831"/>
    </source>
</evidence>
<sequence length="112" mass="12444">MLNYLYFAAFWACQIVSSILFKLGGIHPKYKWAALIVGNIILLSASWFLIQLFKNVSQPIVIALCSGGTFLTVQLAMAFYFKSPLSWLQVVGMFVIIVGMVMITFGGKDQAI</sequence>
<dbReference type="EMBL" id="QCXX01000003">
    <property type="protein sequence ID" value="PUV24352.1"/>
    <property type="molecule type" value="Genomic_DNA"/>
</dbReference>
<proteinExistence type="predicted"/>
<keyword evidence="1" id="KW-1133">Transmembrane helix</keyword>
<feature type="transmembrane region" description="Helical" evidence="1">
    <location>
        <begin position="60"/>
        <end position="81"/>
    </location>
</feature>
<name>A0A363NU62_9SPHI</name>
<feature type="transmembrane region" description="Helical" evidence="1">
    <location>
        <begin position="87"/>
        <end position="107"/>
    </location>
</feature>
<accession>A0A363NU62</accession>
<comment type="caution">
    <text evidence="2">The sequence shown here is derived from an EMBL/GenBank/DDBJ whole genome shotgun (WGS) entry which is preliminary data.</text>
</comment>
<evidence type="ECO:0008006" key="4">
    <source>
        <dbReference type="Google" id="ProtNLM"/>
    </source>
</evidence>
<evidence type="ECO:0000256" key="1">
    <source>
        <dbReference type="SAM" id="Phobius"/>
    </source>
</evidence>
<dbReference type="OrthoDB" id="712202at2"/>
<dbReference type="AlphaFoldDB" id="A0A363NU62"/>
<dbReference type="Proteomes" id="UP000250831">
    <property type="component" value="Unassembled WGS sequence"/>
</dbReference>
<dbReference type="Gene3D" id="1.10.3730.20">
    <property type="match status" value="1"/>
</dbReference>
<reference evidence="2 3" key="1">
    <citation type="submission" date="2018-04" db="EMBL/GenBank/DDBJ databases">
        <title>Sphingobacterium sp. M46 Genome.</title>
        <authorList>
            <person name="Cheng J."/>
            <person name="Li Y."/>
        </authorList>
    </citation>
    <scope>NUCLEOTIDE SEQUENCE [LARGE SCALE GENOMIC DNA]</scope>
    <source>
        <strain evidence="2 3">M46</strain>
    </source>
</reference>
<gene>
    <name evidence="2" type="ORF">DCO56_13485</name>
</gene>
<feature type="transmembrane region" description="Helical" evidence="1">
    <location>
        <begin position="5"/>
        <end position="26"/>
    </location>
</feature>
<keyword evidence="3" id="KW-1185">Reference proteome</keyword>
<evidence type="ECO:0000313" key="2">
    <source>
        <dbReference type="EMBL" id="PUV24352.1"/>
    </source>
</evidence>
<keyword evidence="1" id="KW-0472">Membrane</keyword>
<dbReference type="SUPFAM" id="SSF103481">
    <property type="entry name" value="Multidrug resistance efflux transporter EmrE"/>
    <property type="match status" value="1"/>
</dbReference>
<protein>
    <recommendedName>
        <fullName evidence="4">EamA domain-containing protein</fullName>
    </recommendedName>
</protein>